<evidence type="ECO:0008006" key="3">
    <source>
        <dbReference type="Google" id="ProtNLM"/>
    </source>
</evidence>
<name>A0ABT3A8D5_9ALTE</name>
<reference evidence="1 2" key="1">
    <citation type="submission" date="2022-10" db="EMBL/GenBank/DDBJ databases">
        <title>Aestuariibacter sp. AA17 isolated from Montipora capitata coral fragment.</title>
        <authorList>
            <person name="Emsley S.A."/>
            <person name="Pfannmuller K.M."/>
            <person name="Loughran R.M."/>
            <person name="Shlafstein M."/>
            <person name="Papke E."/>
            <person name="Saw J.H."/>
            <person name="Ushijima B."/>
            <person name="Videau P."/>
        </authorList>
    </citation>
    <scope>NUCLEOTIDE SEQUENCE [LARGE SCALE GENOMIC DNA]</scope>
    <source>
        <strain evidence="1 2">AA17</strain>
    </source>
</reference>
<dbReference type="Proteomes" id="UP001652504">
    <property type="component" value="Unassembled WGS sequence"/>
</dbReference>
<dbReference type="RefSeq" id="WP_263712230.1">
    <property type="nucleotide sequence ID" value="NZ_JAOWKX010000004.1"/>
</dbReference>
<keyword evidence="2" id="KW-1185">Reference proteome</keyword>
<protein>
    <recommendedName>
        <fullName evidence="3">Anti-sigma factor</fullName>
    </recommendedName>
</protein>
<gene>
    <name evidence="1" type="ORF">OE749_09600</name>
</gene>
<evidence type="ECO:0000313" key="1">
    <source>
        <dbReference type="EMBL" id="MCV2884950.1"/>
    </source>
</evidence>
<organism evidence="1 2">
    <name type="scientific">Fluctibacter corallii</name>
    <dbReference type="NCBI Taxonomy" id="2984329"/>
    <lineage>
        <taxon>Bacteria</taxon>
        <taxon>Pseudomonadati</taxon>
        <taxon>Pseudomonadota</taxon>
        <taxon>Gammaproteobacteria</taxon>
        <taxon>Alteromonadales</taxon>
        <taxon>Alteromonadaceae</taxon>
        <taxon>Fluctibacter</taxon>
    </lineage>
</organism>
<accession>A0ABT3A8D5</accession>
<evidence type="ECO:0000313" key="2">
    <source>
        <dbReference type="Proteomes" id="UP001652504"/>
    </source>
</evidence>
<proteinExistence type="predicted"/>
<sequence>MPNYDKHELLAAWLEGTLTESQRDAFEKACSQDEAFSEHVAAANVAMMDVDSHSFQSVPSWNRDATFTSPDTTKWWQWQALPAMSFCTSMLAIVMVITGFEVRVDNGSVTLGFSSQPNAQQLQAMIDEQMTEYKDQQTAVLTQYTQALQQQQLATNTELTKYLLSSSRKERKEDFAALIEFINQQRSDDQMFYARQLNKLENHIYHLSDTVTDPQQPTLNEMQ</sequence>
<dbReference type="EMBL" id="JAOWKX010000004">
    <property type="protein sequence ID" value="MCV2884950.1"/>
    <property type="molecule type" value="Genomic_DNA"/>
</dbReference>
<comment type="caution">
    <text evidence="1">The sequence shown here is derived from an EMBL/GenBank/DDBJ whole genome shotgun (WGS) entry which is preliminary data.</text>
</comment>